<reference evidence="2 3" key="1">
    <citation type="submission" date="2024-06" db="EMBL/GenBank/DDBJ databases">
        <authorList>
            <person name="Kraege A."/>
            <person name="Thomma B."/>
        </authorList>
    </citation>
    <scope>NUCLEOTIDE SEQUENCE [LARGE SCALE GENOMIC DNA]</scope>
</reference>
<evidence type="ECO:0000256" key="1">
    <source>
        <dbReference type="SAM" id="MobiDB-lite"/>
    </source>
</evidence>
<evidence type="ECO:0000313" key="2">
    <source>
        <dbReference type="EMBL" id="CAL5221231.1"/>
    </source>
</evidence>
<accession>A0ABP1FP97</accession>
<protein>
    <submittedName>
        <fullName evidence="2">G3383 protein</fullName>
    </submittedName>
</protein>
<feature type="compositionally biased region" description="Basic and acidic residues" evidence="1">
    <location>
        <begin position="109"/>
        <end position="119"/>
    </location>
</feature>
<dbReference type="EMBL" id="CAXHTA020000005">
    <property type="protein sequence ID" value="CAL5221231.1"/>
    <property type="molecule type" value="Genomic_DNA"/>
</dbReference>
<feature type="region of interest" description="Disordered" evidence="1">
    <location>
        <begin position="108"/>
        <end position="143"/>
    </location>
</feature>
<comment type="caution">
    <text evidence="2">The sequence shown here is derived from an EMBL/GenBank/DDBJ whole genome shotgun (WGS) entry which is preliminary data.</text>
</comment>
<name>A0ABP1FP97_9CHLO</name>
<evidence type="ECO:0000313" key="3">
    <source>
        <dbReference type="Proteomes" id="UP001497392"/>
    </source>
</evidence>
<feature type="region of interest" description="Disordered" evidence="1">
    <location>
        <begin position="244"/>
        <end position="263"/>
    </location>
</feature>
<dbReference type="Proteomes" id="UP001497392">
    <property type="component" value="Unassembled WGS sequence"/>
</dbReference>
<sequence>MDVRDDHILAAIGHAEDPAMLSAQLRSLPQVYGSYLIASPDGIQAVLADTCQRVTSTVQGSSLAIVHINQRTLKMCMACCGGANAVLGELVHGLAAQVAEASLLCPQTGRDEQSEDTRPHSTAQDDPPAVSSPQGASSEQQPVQVVERQLLPVHEHVIVGLPGLWAVTSPDAAALRTHFYLRGMSGGRGSGREGQAPCQTAGHLARFAEGQARDAGAPVGALVITLRWPSSSMNQAFTDQGLRDALKGGRPSAAAGARERSSQRARQHWRLVQSLYVEYVRAHRRVLHAKWRKVIRLAMAEGIKRAHKLEQQIWLRDNLVVTVSPSLKIRNQKGQEIRMVAQTSGLDVQQRLTPGQM</sequence>
<feature type="compositionally biased region" description="Polar residues" evidence="1">
    <location>
        <begin position="131"/>
        <end position="143"/>
    </location>
</feature>
<proteinExistence type="predicted"/>
<gene>
    <name evidence="2" type="primary">g3383</name>
    <name evidence="2" type="ORF">VP750_LOCUS2890</name>
</gene>
<organism evidence="2 3">
    <name type="scientific">Coccomyxa viridis</name>
    <dbReference type="NCBI Taxonomy" id="1274662"/>
    <lineage>
        <taxon>Eukaryota</taxon>
        <taxon>Viridiplantae</taxon>
        <taxon>Chlorophyta</taxon>
        <taxon>core chlorophytes</taxon>
        <taxon>Trebouxiophyceae</taxon>
        <taxon>Trebouxiophyceae incertae sedis</taxon>
        <taxon>Coccomyxaceae</taxon>
        <taxon>Coccomyxa</taxon>
    </lineage>
</organism>
<keyword evidence="3" id="KW-1185">Reference proteome</keyword>